<keyword evidence="2" id="KW-1185">Reference proteome</keyword>
<dbReference type="Proteomes" id="UP000560069">
    <property type="component" value="Unassembled WGS sequence"/>
</dbReference>
<organism evidence="1 2">
    <name type="scientific">Nesterenkonia sandarakina</name>
    <dbReference type="NCBI Taxonomy" id="272918"/>
    <lineage>
        <taxon>Bacteria</taxon>
        <taxon>Bacillati</taxon>
        <taxon>Actinomycetota</taxon>
        <taxon>Actinomycetes</taxon>
        <taxon>Micrococcales</taxon>
        <taxon>Micrococcaceae</taxon>
        <taxon>Nesterenkonia</taxon>
    </lineage>
</organism>
<evidence type="ECO:0000313" key="1">
    <source>
        <dbReference type="EMBL" id="NYJ15983.1"/>
    </source>
</evidence>
<evidence type="ECO:0000313" key="2">
    <source>
        <dbReference type="Proteomes" id="UP000560069"/>
    </source>
</evidence>
<accession>A0A7Z0J2Q9</accession>
<sequence length="156" mass="16880">MPKSDLLIKNYSEHTGLPAALEAAGVGVITDTLELPPLGSEICSFQPPLASQAVNAILSEQIAAFDAVTADPDWEWARWWKPSAGAISAADPQPETRQPRSLIGCGAVSDWAQKMHQLSATLVAEGLETKQLTAFETDEAFWQAHPAYEDLPVSFY</sequence>
<comment type="caution">
    <text evidence="1">The sequence shown here is derived from an EMBL/GenBank/DDBJ whole genome shotgun (WGS) entry which is preliminary data.</text>
</comment>
<gene>
    <name evidence="1" type="ORF">HNR11_000517</name>
</gene>
<dbReference type="EMBL" id="JACCFQ010000001">
    <property type="protein sequence ID" value="NYJ15983.1"/>
    <property type="molecule type" value="Genomic_DNA"/>
</dbReference>
<reference evidence="1 2" key="1">
    <citation type="submission" date="2020-07" db="EMBL/GenBank/DDBJ databases">
        <title>Sequencing the genomes of 1000 actinobacteria strains.</title>
        <authorList>
            <person name="Klenk H.-P."/>
        </authorList>
    </citation>
    <scope>NUCLEOTIDE SEQUENCE [LARGE SCALE GENOMIC DNA]</scope>
    <source>
        <strain evidence="1 2">DSM 15664</strain>
    </source>
</reference>
<dbReference type="RefSeq" id="WP_179441011.1">
    <property type="nucleotide sequence ID" value="NZ_JACCFQ010000001.1"/>
</dbReference>
<dbReference type="AlphaFoldDB" id="A0A7Z0J2Q9"/>
<name>A0A7Z0J2Q9_9MICC</name>
<protein>
    <submittedName>
        <fullName evidence="1">Uncharacterized protein</fullName>
    </submittedName>
</protein>
<proteinExistence type="predicted"/>